<dbReference type="UniPathway" id="UPA00204"/>
<dbReference type="PANTHER" id="PTHR11686:SF9">
    <property type="entry name" value="RE13973P"/>
    <property type="match status" value="1"/>
</dbReference>
<dbReference type="GO" id="GO:0005886">
    <property type="term" value="C:plasma membrane"/>
    <property type="evidence" value="ECO:0007669"/>
    <property type="project" value="TreeGrafter"/>
</dbReference>
<keyword evidence="12" id="KW-1185">Reference proteome</keyword>
<evidence type="ECO:0000256" key="2">
    <source>
        <dbReference type="ARBA" id="ARBA00001089"/>
    </source>
</evidence>
<dbReference type="InterPro" id="IPR043138">
    <property type="entry name" value="GGT_lsub"/>
</dbReference>
<proteinExistence type="inferred from homology"/>
<evidence type="ECO:0000313" key="11">
    <source>
        <dbReference type="EMBL" id="PWN95389.1"/>
    </source>
</evidence>
<organism evidence="11 12">
    <name type="scientific">Tilletiopsis washingtonensis</name>
    <dbReference type="NCBI Taxonomy" id="58919"/>
    <lineage>
        <taxon>Eukaryota</taxon>
        <taxon>Fungi</taxon>
        <taxon>Dikarya</taxon>
        <taxon>Basidiomycota</taxon>
        <taxon>Ustilaginomycotina</taxon>
        <taxon>Exobasidiomycetes</taxon>
        <taxon>Entylomatales</taxon>
        <taxon>Entylomatales incertae sedis</taxon>
        <taxon>Tilletiopsis</taxon>
    </lineage>
</organism>
<keyword evidence="8" id="KW-0012">Acyltransferase</keyword>
<dbReference type="EC" id="2.3.2.2" evidence="8"/>
<evidence type="ECO:0000256" key="10">
    <source>
        <dbReference type="SAM" id="Phobius"/>
    </source>
</evidence>
<dbReference type="GO" id="GO:0000324">
    <property type="term" value="C:fungal-type vacuole"/>
    <property type="evidence" value="ECO:0007669"/>
    <property type="project" value="TreeGrafter"/>
</dbReference>
<dbReference type="AlphaFoldDB" id="A0A316Z1E3"/>
<dbReference type="FunFam" id="3.60.20.40:FF:000001">
    <property type="entry name" value="Gamma-glutamyltranspeptidase 1"/>
    <property type="match status" value="1"/>
</dbReference>
<dbReference type="STRING" id="58919.A0A316Z1E3"/>
<evidence type="ECO:0000256" key="8">
    <source>
        <dbReference type="RuleBase" id="RU368068"/>
    </source>
</evidence>
<feature type="binding site" evidence="7">
    <location>
        <position position="549"/>
    </location>
    <ligand>
        <name>L-glutamate</name>
        <dbReference type="ChEBI" id="CHEBI:29985"/>
    </ligand>
</feature>
<dbReference type="Gene3D" id="1.10.246.130">
    <property type="match status" value="1"/>
</dbReference>
<keyword evidence="10" id="KW-1133">Transmembrane helix</keyword>
<evidence type="ECO:0000256" key="3">
    <source>
        <dbReference type="ARBA" id="ARBA00005115"/>
    </source>
</evidence>
<feature type="active site" description="Nucleophile" evidence="6">
    <location>
        <position position="456"/>
    </location>
</feature>
<name>A0A316Z1E3_9BASI</name>
<dbReference type="Proteomes" id="UP000245946">
    <property type="component" value="Unassembled WGS sequence"/>
</dbReference>
<evidence type="ECO:0000256" key="4">
    <source>
        <dbReference type="ARBA" id="ARBA00009381"/>
    </source>
</evidence>
<feature type="binding site" evidence="7">
    <location>
        <begin position="526"/>
        <end position="527"/>
    </location>
    <ligand>
        <name>L-glutamate</name>
        <dbReference type="ChEBI" id="CHEBI:29985"/>
    </ligand>
</feature>
<reference evidence="11 12" key="1">
    <citation type="journal article" date="2018" name="Mol. Biol. Evol.">
        <title>Broad Genomic Sampling Reveals a Smut Pathogenic Ancestry of the Fungal Clade Ustilaginomycotina.</title>
        <authorList>
            <person name="Kijpornyongpan T."/>
            <person name="Mondo S.J."/>
            <person name="Barry K."/>
            <person name="Sandor L."/>
            <person name="Lee J."/>
            <person name="Lipzen A."/>
            <person name="Pangilinan J."/>
            <person name="LaButti K."/>
            <person name="Hainaut M."/>
            <person name="Henrissat B."/>
            <person name="Grigoriev I.V."/>
            <person name="Spatafora J.W."/>
            <person name="Aime M.C."/>
        </authorList>
    </citation>
    <scope>NUCLEOTIDE SEQUENCE [LARGE SCALE GENOMIC DNA]</scope>
    <source>
        <strain evidence="11 12">MCA 4186</strain>
    </source>
</reference>
<dbReference type="PRINTS" id="PR01210">
    <property type="entry name" value="GGTRANSPTASE"/>
</dbReference>
<keyword evidence="8" id="KW-0378">Hydrolase</keyword>
<evidence type="ECO:0000256" key="9">
    <source>
        <dbReference type="SAM" id="MobiDB-lite"/>
    </source>
</evidence>
<evidence type="ECO:0000313" key="12">
    <source>
        <dbReference type="Proteomes" id="UP000245946"/>
    </source>
</evidence>
<feature type="region of interest" description="Disordered" evidence="9">
    <location>
        <begin position="1"/>
        <end position="26"/>
    </location>
</feature>
<dbReference type="EMBL" id="KZ819305">
    <property type="protein sequence ID" value="PWN95389.1"/>
    <property type="molecule type" value="Genomic_DNA"/>
</dbReference>
<dbReference type="EC" id="3.4.19.13" evidence="8"/>
<sequence length="650" mass="69580">MSAAPPGERSALLPPPSPRAARAAPPRRRACETLLRRLLAAAAAALLLLLVVLVVRRERAERREHAGWARGRFNGTPHLARGRRGAVASENGVCSDVGVDVLRDNGTAVDAAIATAFCVGTLNMFSSGIGGGGFMLVRDPVPCGAAGNATASSPAEHADAAAHRRLPRRQHCSRTTVIDFRETAPRAANATMYAGRPGDARFGGLSVGVPGEVAGLWAAHRRWGSLPWARLVAPSVRLAESARVSRELARRLKLFGSLYMYDLPEWSDVFVNPDTGVLLQAGETVRRPAYAETLRAIAAGGADAFYHGPVAQALVAKVQNAGGILTLRDLAEYRVEEREALQGRWGERTVYTAPAPACGGPLLTLLNVAALYPQWKRDGADDGLSAHRFVEASKFAFAQRTHIGDPAFLNASSLRVVAQIPSMHEAQRIRGRIDDDRTHRLEYYEPLFDITDDHGTQHLSTVDMNGQAVALTSTVNLIFGSGVLDPVTGVILNDEMDDTSTPGVPNAFGLRPSPFNYPAPGKRPLSSTSPTIIEHPDGSFFLSIGGSGGSRIFGAVAQVLYNLDWGMDLSAAIERPRLHHQLLPASVSAETTINEELVEALRARGHDVDMVDINMAVAEVQAVMREQGPPGKAKVFAASDSRKEGRASAY</sequence>
<dbReference type="GO" id="GO:0036374">
    <property type="term" value="F:glutathione hydrolase activity"/>
    <property type="evidence" value="ECO:0007669"/>
    <property type="project" value="UniProtKB-UniRule"/>
</dbReference>
<evidence type="ECO:0000256" key="5">
    <source>
        <dbReference type="ARBA" id="ARBA00047417"/>
    </source>
</evidence>
<dbReference type="OrthoDB" id="1081007at2759"/>
<comment type="similarity">
    <text evidence="4">Belongs to the gamma-glutamyltransferase family.</text>
</comment>
<accession>A0A316Z1E3</accession>
<comment type="catalytic activity">
    <reaction evidence="2 8">
        <text>glutathione + H2O = L-cysteinylglycine + L-glutamate</text>
        <dbReference type="Rhea" id="RHEA:28807"/>
        <dbReference type="ChEBI" id="CHEBI:15377"/>
        <dbReference type="ChEBI" id="CHEBI:29985"/>
        <dbReference type="ChEBI" id="CHEBI:57925"/>
        <dbReference type="ChEBI" id="CHEBI:61694"/>
        <dbReference type="EC" id="3.4.19.13"/>
    </reaction>
</comment>
<protein>
    <recommendedName>
        <fullName evidence="8">Glutathione hydrolase</fullName>
        <ecNumber evidence="8">2.3.2.2</ecNumber>
        <ecNumber evidence="8">3.4.19.13</ecNumber>
    </recommendedName>
    <alternativeName>
        <fullName evidence="8">Gamma-glutamyltransferase</fullName>
    </alternativeName>
    <alternativeName>
        <fullName evidence="8">Gamma-glutamyltranspeptidase</fullName>
    </alternativeName>
</protein>
<dbReference type="PANTHER" id="PTHR11686">
    <property type="entry name" value="GAMMA GLUTAMYL TRANSPEPTIDASE"/>
    <property type="match status" value="1"/>
</dbReference>
<comment type="catalytic activity">
    <reaction evidence="1 8">
        <text>an S-substituted glutathione + H2O = an S-substituted L-cysteinylglycine + L-glutamate</text>
        <dbReference type="Rhea" id="RHEA:59468"/>
        <dbReference type="ChEBI" id="CHEBI:15377"/>
        <dbReference type="ChEBI" id="CHEBI:29985"/>
        <dbReference type="ChEBI" id="CHEBI:90779"/>
        <dbReference type="ChEBI" id="CHEBI:143103"/>
        <dbReference type="EC" id="3.4.19.13"/>
    </reaction>
</comment>
<feature type="region of interest" description="Disordered" evidence="9">
    <location>
        <begin position="631"/>
        <end position="650"/>
    </location>
</feature>
<dbReference type="SUPFAM" id="SSF56235">
    <property type="entry name" value="N-terminal nucleophile aminohydrolases (Ntn hydrolases)"/>
    <property type="match status" value="1"/>
</dbReference>
<feature type="binding site" evidence="7">
    <location>
        <position position="181"/>
    </location>
    <ligand>
        <name>L-glutamate</name>
        <dbReference type="ChEBI" id="CHEBI:29985"/>
    </ligand>
</feature>
<keyword evidence="10" id="KW-0472">Membrane</keyword>
<dbReference type="GO" id="GO:0006751">
    <property type="term" value="P:glutathione catabolic process"/>
    <property type="evidence" value="ECO:0007669"/>
    <property type="project" value="UniProtKB-UniRule"/>
</dbReference>
<gene>
    <name evidence="11" type="ORF">FA09DRAFT_322812</name>
</gene>
<dbReference type="Pfam" id="PF01019">
    <property type="entry name" value="G_glu_transpept"/>
    <property type="match status" value="2"/>
</dbReference>
<feature type="binding site" evidence="7">
    <location>
        <begin position="474"/>
        <end position="476"/>
    </location>
    <ligand>
        <name>L-glutamate</name>
        <dbReference type="ChEBI" id="CHEBI:29985"/>
    </ligand>
</feature>
<dbReference type="GO" id="GO:0103068">
    <property type="term" value="F:leukotriene C4 gamma-glutamyl transferase activity"/>
    <property type="evidence" value="ECO:0007669"/>
    <property type="project" value="UniProtKB-EC"/>
</dbReference>
<dbReference type="Gene3D" id="3.60.20.40">
    <property type="match status" value="1"/>
</dbReference>
<evidence type="ECO:0000256" key="6">
    <source>
        <dbReference type="PIRSR" id="PIRSR600101-1"/>
    </source>
</evidence>
<comment type="function">
    <text evidence="8">Cleaves the gamma-glutamyl peptide bond of glutathione and glutathione conjugates.</text>
</comment>
<feature type="binding site" evidence="7">
    <location>
        <position position="498"/>
    </location>
    <ligand>
        <name>L-glutamate</name>
        <dbReference type="ChEBI" id="CHEBI:29985"/>
    </ligand>
</feature>
<dbReference type="GeneID" id="37268610"/>
<feature type="transmembrane region" description="Helical" evidence="10">
    <location>
        <begin position="34"/>
        <end position="55"/>
    </location>
</feature>
<keyword evidence="8" id="KW-0808">Transferase</keyword>
<dbReference type="InterPro" id="IPR000101">
    <property type="entry name" value="GGT_peptidase"/>
</dbReference>
<evidence type="ECO:0000256" key="7">
    <source>
        <dbReference type="PIRSR" id="PIRSR600101-2"/>
    </source>
</evidence>
<evidence type="ECO:0000256" key="1">
    <source>
        <dbReference type="ARBA" id="ARBA00001049"/>
    </source>
</evidence>
<comment type="catalytic activity">
    <reaction evidence="5 8">
        <text>an N-terminal (5-L-glutamyl)-[peptide] + an alpha-amino acid = 5-L-glutamyl amino acid + an N-terminal L-alpha-aminoacyl-[peptide]</text>
        <dbReference type="Rhea" id="RHEA:23904"/>
        <dbReference type="Rhea" id="RHEA-COMP:9780"/>
        <dbReference type="Rhea" id="RHEA-COMP:9795"/>
        <dbReference type="ChEBI" id="CHEBI:77644"/>
        <dbReference type="ChEBI" id="CHEBI:78597"/>
        <dbReference type="ChEBI" id="CHEBI:78599"/>
        <dbReference type="ChEBI" id="CHEBI:78608"/>
        <dbReference type="EC" id="2.3.2.2"/>
    </reaction>
</comment>
<comment type="pathway">
    <text evidence="3 8">Sulfur metabolism; glutathione metabolism.</text>
</comment>
<dbReference type="InterPro" id="IPR029055">
    <property type="entry name" value="Ntn_hydrolases_N"/>
</dbReference>
<dbReference type="InterPro" id="IPR043137">
    <property type="entry name" value="GGT_ssub_C"/>
</dbReference>
<dbReference type="RefSeq" id="XP_025595668.1">
    <property type="nucleotide sequence ID" value="XM_025741066.1"/>
</dbReference>
<keyword evidence="10" id="KW-0812">Transmembrane</keyword>
<feature type="compositionally biased region" description="Basic and acidic residues" evidence="9">
    <location>
        <begin position="640"/>
        <end position="650"/>
    </location>
</feature>